<feature type="transmembrane region" description="Helical" evidence="1">
    <location>
        <begin position="185"/>
        <end position="211"/>
    </location>
</feature>
<dbReference type="PANTHER" id="PTHR36927">
    <property type="entry name" value="BLR4337 PROTEIN"/>
    <property type="match status" value="1"/>
</dbReference>
<dbReference type="Pfam" id="PF01757">
    <property type="entry name" value="Acyl_transf_3"/>
    <property type="match status" value="1"/>
</dbReference>
<organism evidence="3 4">
    <name type="scientific">Tistrella mobilis</name>
    <dbReference type="NCBI Taxonomy" id="171437"/>
    <lineage>
        <taxon>Bacteria</taxon>
        <taxon>Pseudomonadati</taxon>
        <taxon>Pseudomonadota</taxon>
        <taxon>Alphaproteobacteria</taxon>
        <taxon>Geminicoccales</taxon>
        <taxon>Geminicoccaceae</taxon>
        <taxon>Tistrella</taxon>
    </lineage>
</organism>
<dbReference type="Proteomes" id="UP000075787">
    <property type="component" value="Unassembled WGS sequence"/>
</dbReference>
<feature type="transmembrane region" description="Helical" evidence="1">
    <location>
        <begin position="52"/>
        <end position="71"/>
    </location>
</feature>
<feature type="transmembrane region" description="Helical" evidence="1">
    <location>
        <begin position="231"/>
        <end position="250"/>
    </location>
</feature>
<gene>
    <name evidence="3" type="ORF">AUP44_11140</name>
</gene>
<keyword evidence="1" id="KW-1133">Transmembrane helix</keyword>
<dbReference type="InterPro" id="IPR002656">
    <property type="entry name" value="Acyl_transf_3_dom"/>
</dbReference>
<accession>A0A162KCN3</accession>
<feature type="transmembrane region" description="Helical" evidence="1">
    <location>
        <begin position="257"/>
        <end position="278"/>
    </location>
</feature>
<dbReference type="GeneID" id="97239240"/>
<feature type="transmembrane region" description="Helical" evidence="1">
    <location>
        <begin position="352"/>
        <end position="378"/>
    </location>
</feature>
<name>A0A162KCN3_9PROT</name>
<reference evidence="3 4" key="1">
    <citation type="submission" date="2015-12" db="EMBL/GenBank/DDBJ databases">
        <title>Genome sequence of Tistrella mobilis MCCC 1A02139.</title>
        <authorList>
            <person name="Lu L."/>
            <person name="Lai Q."/>
            <person name="Shao Z."/>
            <person name="Qian P."/>
        </authorList>
    </citation>
    <scope>NUCLEOTIDE SEQUENCE [LARGE SCALE GENOMIC DNA]</scope>
    <source>
        <strain evidence="3 4">MCCC 1A02139</strain>
    </source>
</reference>
<sequence length="398" mass="42785">MAGPALGRSRAIDHLRNLVILGLILFHTARLFDSDPWHMKDAGRYAAADVLIGVFNIGQMPLLFFLAGITAMHSLSARGPGRYVRERQERLALPLVAGILLVVPPQVYVERLATGLDGRSSPIDLAPGTGFPGFYPSIFECCYPAANFSWHHLWFLAYLLVYALALLPVFLIARRPGVRALLDRAGMRVAAAGPLALLAPGLPVLLAEILLRPGFPSTHALAGDWANHLHFGLLILLGGWFALSPALGAAAERHCRLLLIIAAVATVLAVAAWMTGALPVPALRRLLRGVAEWATILGLLGWAGRHLARPVPVLSGFSRLAFPFYIVHQTVIVVLGYLLLGWSGQPLVKYLAIVAVSGLVSWGLARALAATALTRLLFGIKSERPGIIPGRSQTSRSV</sequence>
<feature type="domain" description="Acyltransferase 3" evidence="2">
    <location>
        <begin position="11"/>
        <end position="365"/>
    </location>
</feature>
<feature type="transmembrane region" description="Helical" evidence="1">
    <location>
        <begin position="153"/>
        <end position="173"/>
    </location>
</feature>
<feature type="transmembrane region" description="Helical" evidence="1">
    <location>
        <begin position="15"/>
        <end position="32"/>
    </location>
</feature>
<dbReference type="GO" id="GO:0016747">
    <property type="term" value="F:acyltransferase activity, transferring groups other than amino-acyl groups"/>
    <property type="evidence" value="ECO:0007669"/>
    <property type="project" value="InterPro"/>
</dbReference>
<keyword evidence="1" id="KW-0812">Transmembrane</keyword>
<comment type="caution">
    <text evidence="3">The sequence shown here is derived from an EMBL/GenBank/DDBJ whole genome shotgun (WGS) entry which is preliminary data.</text>
</comment>
<keyword evidence="1" id="KW-0472">Membrane</keyword>
<feature type="transmembrane region" description="Helical" evidence="1">
    <location>
        <begin position="320"/>
        <end position="340"/>
    </location>
</feature>
<protein>
    <recommendedName>
        <fullName evidence="2">Acyltransferase 3 domain-containing protein</fullName>
    </recommendedName>
</protein>
<evidence type="ECO:0000259" key="2">
    <source>
        <dbReference type="Pfam" id="PF01757"/>
    </source>
</evidence>
<dbReference type="InterPro" id="IPR050623">
    <property type="entry name" value="Glucan_succinyl_AcylTrfase"/>
</dbReference>
<dbReference type="RefSeq" id="WP_062767309.1">
    <property type="nucleotide sequence ID" value="NZ_CP121043.1"/>
</dbReference>
<dbReference type="AlphaFoldDB" id="A0A162KCN3"/>
<dbReference type="EMBL" id="LPZR01000187">
    <property type="protein sequence ID" value="KYO50943.1"/>
    <property type="molecule type" value="Genomic_DNA"/>
</dbReference>
<evidence type="ECO:0000313" key="4">
    <source>
        <dbReference type="Proteomes" id="UP000075787"/>
    </source>
</evidence>
<proteinExistence type="predicted"/>
<dbReference type="OrthoDB" id="9809782at2"/>
<evidence type="ECO:0000313" key="3">
    <source>
        <dbReference type="EMBL" id="KYO50943.1"/>
    </source>
</evidence>
<evidence type="ECO:0000256" key="1">
    <source>
        <dbReference type="SAM" id="Phobius"/>
    </source>
</evidence>
<feature type="transmembrane region" description="Helical" evidence="1">
    <location>
        <begin position="91"/>
        <end position="109"/>
    </location>
</feature>
<dbReference type="PANTHER" id="PTHR36927:SF3">
    <property type="entry name" value="GLUCANS BIOSYNTHESIS PROTEIN C"/>
    <property type="match status" value="1"/>
</dbReference>